<reference evidence="1" key="1">
    <citation type="submission" date="2002-07" db="EMBL/GenBank/DDBJ databases">
        <title>The nucleotide sequence of a long cDNA clone isolated from human spleen.</title>
        <authorList>
            <person name="Jikuya H."/>
            <person name="Takano J."/>
            <person name="Kikuno R."/>
            <person name="Nagase T."/>
            <person name="Ohara O."/>
        </authorList>
    </citation>
    <scope>NUCLEOTIDE SEQUENCE</scope>
    <source>
        <tissue evidence="1">Spleen</tissue>
    </source>
</reference>
<name>Q8NF11_HUMAN</name>
<dbReference type="AlphaFoldDB" id="Q8NF11"/>
<gene>
    <name evidence="1" type="primary">FLJ00391</name>
</gene>
<organism evidence="1">
    <name type="scientific">Homo sapiens</name>
    <name type="common">Human</name>
    <dbReference type="NCBI Taxonomy" id="9606"/>
    <lineage>
        <taxon>Eukaryota</taxon>
        <taxon>Metazoa</taxon>
        <taxon>Chordata</taxon>
        <taxon>Craniata</taxon>
        <taxon>Vertebrata</taxon>
        <taxon>Euteleostomi</taxon>
        <taxon>Mammalia</taxon>
        <taxon>Eutheria</taxon>
        <taxon>Euarchontoglires</taxon>
        <taxon>Primates</taxon>
        <taxon>Haplorrhini</taxon>
        <taxon>Catarrhini</taxon>
        <taxon>Hominidae</taxon>
        <taxon>Homo</taxon>
    </lineage>
</organism>
<dbReference type="EMBL" id="AK090470">
    <property type="protein sequence ID" value="BAC03451.1"/>
    <property type="molecule type" value="mRNA"/>
</dbReference>
<accession>Q8NF11</accession>
<feature type="non-terminal residue" evidence="1">
    <location>
        <position position="1"/>
    </location>
</feature>
<proteinExistence type="evidence at transcript level"/>
<sequence length="124" mass="14176">IGANDQEIAGCSVGGQGKMGLHGGEVGHLFQMLVSLVRWNLRNGYLNVAKWYDSKADLIFLLEEDLLTRESSRENGRRRGRNCELKDSFEKHCPKSRTKKWACTSKWLYPVDLPFLQHLLLCLL</sequence>
<protein>
    <submittedName>
        <fullName evidence="1">FLJ00391 protein</fullName>
    </submittedName>
</protein>
<evidence type="ECO:0000313" key="1">
    <source>
        <dbReference type="EMBL" id="BAC03451.1"/>
    </source>
</evidence>